<dbReference type="CDD" id="cd00067">
    <property type="entry name" value="GAL4"/>
    <property type="match status" value="1"/>
</dbReference>
<feature type="domain" description="Zn(2)-C6 fungal-type" evidence="3">
    <location>
        <begin position="7"/>
        <end position="38"/>
    </location>
</feature>
<dbReference type="InParanoid" id="A0A1Y1UEI3"/>
<feature type="region of interest" description="Disordered" evidence="2">
    <location>
        <begin position="67"/>
        <end position="89"/>
    </location>
</feature>
<evidence type="ECO:0000313" key="5">
    <source>
        <dbReference type="Proteomes" id="UP000193218"/>
    </source>
</evidence>
<dbReference type="Pfam" id="PF00172">
    <property type="entry name" value="Zn_clus"/>
    <property type="match status" value="1"/>
</dbReference>
<dbReference type="SMART" id="SM00066">
    <property type="entry name" value="GAL4"/>
    <property type="match status" value="1"/>
</dbReference>
<dbReference type="InterPro" id="IPR050797">
    <property type="entry name" value="Carb_Metab_Trans_Reg"/>
</dbReference>
<dbReference type="GO" id="GO:0008270">
    <property type="term" value="F:zinc ion binding"/>
    <property type="evidence" value="ECO:0007669"/>
    <property type="project" value="InterPro"/>
</dbReference>
<organism evidence="4 5">
    <name type="scientific">Kockovaella imperatae</name>
    <dbReference type="NCBI Taxonomy" id="4999"/>
    <lineage>
        <taxon>Eukaryota</taxon>
        <taxon>Fungi</taxon>
        <taxon>Dikarya</taxon>
        <taxon>Basidiomycota</taxon>
        <taxon>Agaricomycotina</taxon>
        <taxon>Tremellomycetes</taxon>
        <taxon>Tremellales</taxon>
        <taxon>Cuniculitremaceae</taxon>
        <taxon>Kockovaella</taxon>
    </lineage>
</organism>
<dbReference type="GeneID" id="33554746"/>
<dbReference type="Proteomes" id="UP000193218">
    <property type="component" value="Unassembled WGS sequence"/>
</dbReference>
<dbReference type="STRING" id="4999.A0A1Y1UEI3"/>
<sequence length="137" mass="14563">MPAPRSTCEPCHRRRVKCDLPDQISGECSNCVKRGIKCPGLRVAGPRKPRKGTVVDQIQRDFGSIEVLNGDSTSPEAGPSNYASHSSSPAPWALTSGAQWAMASPPTPTSTENSLATIELSGELAMSMILNFNISHG</sequence>
<keyword evidence="5" id="KW-1185">Reference proteome</keyword>
<accession>A0A1Y1UEI3</accession>
<dbReference type="PANTHER" id="PTHR31668">
    <property type="entry name" value="GLUCOSE TRANSPORT TRANSCRIPTION REGULATOR RGT1-RELATED-RELATED"/>
    <property type="match status" value="1"/>
</dbReference>
<dbReference type="Gene3D" id="4.10.240.10">
    <property type="entry name" value="Zn(2)-C6 fungal-type DNA-binding domain"/>
    <property type="match status" value="1"/>
</dbReference>
<dbReference type="PROSITE" id="PS50048">
    <property type="entry name" value="ZN2_CY6_FUNGAL_2"/>
    <property type="match status" value="1"/>
</dbReference>
<dbReference type="PROSITE" id="PS00463">
    <property type="entry name" value="ZN2_CY6_FUNGAL_1"/>
    <property type="match status" value="1"/>
</dbReference>
<protein>
    <recommendedName>
        <fullName evidence="3">Zn(2)-C6 fungal-type domain-containing protein</fullName>
    </recommendedName>
</protein>
<evidence type="ECO:0000256" key="2">
    <source>
        <dbReference type="SAM" id="MobiDB-lite"/>
    </source>
</evidence>
<gene>
    <name evidence="4" type="ORF">BD324DRAFT_494790</name>
</gene>
<evidence type="ECO:0000313" key="4">
    <source>
        <dbReference type="EMBL" id="ORX36399.1"/>
    </source>
</evidence>
<dbReference type="InterPro" id="IPR001138">
    <property type="entry name" value="Zn2Cys6_DnaBD"/>
</dbReference>
<dbReference type="RefSeq" id="XP_021870500.1">
    <property type="nucleotide sequence ID" value="XM_022012938.1"/>
</dbReference>
<evidence type="ECO:0000256" key="1">
    <source>
        <dbReference type="ARBA" id="ARBA00023242"/>
    </source>
</evidence>
<feature type="compositionally biased region" description="Polar residues" evidence="2">
    <location>
        <begin position="70"/>
        <end position="89"/>
    </location>
</feature>
<name>A0A1Y1UEI3_9TREE</name>
<reference evidence="4 5" key="1">
    <citation type="submission" date="2017-03" db="EMBL/GenBank/DDBJ databases">
        <title>Widespread Adenine N6-methylation of Active Genes in Fungi.</title>
        <authorList>
            <consortium name="DOE Joint Genome Institute"/>
            <person name="Mondo S.J."/>
            <person name="Dannebaum R.O."/>
            <person name="Kuo R.C."/>
            <person name="Louie K.B."/>
            <person name="Bewick A.J."/>
            <person name="Labutti K."/>
            <person name="Haridas S."/>
            <person name="Kuo A."/>
            <person name="Salamov A."/>
            <person name="Ahrendt S.R."/>
            <person name="Lau R."/>
            <person name="Bowen B.P."/>
            <person name="Lipzen A."/>
            <person name="Sullivan W."/>
            <person name="Andreopoulos W.B."/>
            <person name="Clum A."/>
            <person name="Lindquist E."/>
            <person name="Daum C."/>
            <person name="Northen T.R."/>
            <person name="Ramamoorthy G."/>
            <person name="Schmitz R.J."/>
            <person name="Gryganskyi A."/>
            <person name="Culley D."/>
            <person name="Magnuson J."/>
            <person name="James T.Y."/>
            <person name="O'Malley M.A."/>
            <person name="Stajich J.E."/>
            <person name="Spatafora J.W."/>
            <person name="Visel A."/>
            <person name="Grigoriev I.V."/>
        </authorList>
    </citation>
    <scope>NUCLEOTIDE SEQUENCE [LARGE SCALE GENOMIC DNA]</scope>
    <source>
        <strain evidence="4 5">NRRL Y-17943</strain>
    </source>
</reference>
<keyword evidence="1" id="KW-0539">Nucleus</keyword>
<dbReference type="SUPFAM" id="SSF57701">
    <property type="entry name" value="Zn2/Cys6 DNA-binding domain"/>
    <property type="match status" value="1"/>
</dbReference>
<evidence type="ECO:0000259" key="3">
    <source>
        <dbReference type="PROSITE" id="PS50048"/>
    </source>
</evidence>
<dbReference type="InterPro" id="IPR036864">
    <property type="entry name" value="Zn2-C6_fun-type_DNA-bd_sf"/>
</dbReference>
<dbReference type="OrthoDB" id="39175at2759"/>
<comment type="caution">
    <text evidence="4">The sequence shown here is derived from an EMBL/GenBank/DDBJ whole genome shotgun (WGS) entry which is preliminary data.</text>
</comment>
<dbReference type="EMBL" id="NBSH01000008">
    <property type="protein sequence ID" value="ORX36399.1"/>
    <property type="molecule type" value="Genomic_DNA"/>
</dbReference>
<dbReference type="AlphaFoldDB" id="A0A1Y1UEI3"/>
<dbReference type="GO" id="GO:0000981">
    <property type="term" value="F:DNA-binding transcription factor activity, RNA polymerase II-specific"/>
    <property type="evidence" value="ECO:0007669"/>
    <property type="project" value="InterPro"/>
</dbReference>
<proteinExistence type="predicted"/>